<evidence type="ECO:0000313" key="5">
    <source>
        <dbReference type="Proteomes" id="UP000247810"/>
    </source>
</evidence>
<dbReference type="PANTHER" id="PTHR46044:SF1">
    <property type="entry name" value="CN HYDROLASE DOMAIN-CONTAINING PROTEIN"/>
    <property type="match status" value="1"/>
</dbReference>
<evidence type="ECO:0000259" key="3">
    <source>
        <dbReference type="Pfam" id="PF00795"/>
    </source>
</evidence>
<protein>
    <submittedName>
        <fullName evidence="4">Carbon-nitrogen hydrolase</fullName>
    </submittedName>
</protein>
<sequence length="633" mass="65946">MPPRKTLTVAVAHPPTSPSPSDPLTTLTTLTHRAASLGVHLLLLPAAYLGAPPHTTPSTTTTATQTQRNKYLTAYTSAIDLGDTPAPAGAGIAWIERALQQPPPLPQTQQQQQQQRPRPSRLGSIASLTSDPTTGPATANTNVNANAGINGDGTRETLEDLSRTTNAFLVVGVIERAGRNLFSSVLFVHPECGVVGKRRGVGLSPTDRTLYTPGCPSNLKPVRTKVNGVEVTLGAAIGAENLMPLVRESLYMQGVEVFLALGDPGCEDQDGEGVWEAVVRTISVEGRVVVLGVNGGGMSRTGEGGGVGKKEGRDGGVDGGRRTGGSFGDGVWFGGGGSAIGYGGFGGTTSGDAAVDPICIPPNPRLRKRSVTVEGPHEIVWPEGRGAAEVISAEDGPGPGPGPGPKDELAGSKEEESGAKPQAETEYVSRGSSCIVGPLGEILAGPSCGVSTDGLLVREVDLEDCIRARMDLGSCPGDAFRLTVEKLDLSLSVPCATASRASTYRASSVIRIPPTNSASGFCTAPSTATRTTGPTRTPSCQTAGWSDRSTRYAHLKVSGVRSSTVRATASGQPLAILDAKITLVLTLREFDFVDQYAEWDRLHPSAGPKTVFGERAYQIPQGWLACRVHLRGE</sequence>
<organism evidence="4 5">
    <name type="scientific">Aspergillus ellipticus CBS 707.79</name>
    <dbReference type="NCBI Taxonomy" id="1448320"/>
    <lineage>
        <taxon>Eukaryota</taxon>
        <taxon>Fungi</taxon>
        <taxon>Dikarya</taxon>
        <taxon>Ascomycota</taxon>
        <taxon>Pezizomycotina</taxon>
        <taxon>Eurotiomycetes</taxon>
        <taxon>Eurotiomycetidae</taxon>
        <taxon>Eurotiales</taxon>
        <taxon>Aspergillaceae</taxon>
        <taxon>Aspergillus</taxon>
        <taxon>Aspergillus subgen. Circumdati</taxon>
    </lineage>
</organism>
<keyword evidence="5" id="KW-1185">Reference proteome</keyword>
<feature type="compositionally biased region" description="Basic and acidic residues" evidence="2">
    <location>
        <begin position="405"/>
        <end position="418"/>
    </location>
</feature>
<feature type="compositionally biased region" description="Basic and acidic residues" evidence="2">
    <location>
        <begin position="308"/>
        <end position="321"/>
    </location>
</feature>
<dbReference type="SUPFAM" id="SSF56317">
    <property type="entry name" value="Carbon-nitrogen hydrolase"/>
    <property type="match status" value="2"/>
</dbReference>
<evidence type="ECO:0000256" key="2">
    <source>
        <dbReference type="SAM" id="MobiDB-lite"/>
    </source>
</evidence>
<feature type="region of interest" description="Disordered" evidence="2">
    <location>
        <begin position="390"/>
        <end position="427"/>
    </location>
</feature>
<dbReference type="InterPro" id="IPR036526">
    <property type="entry name" value="C-N_Hydrolase_sf"/>
</dbReference>
<feature type="domain" description="CN hydrolase" evidence="3">
    <location>
        <begin position="154"/>
        <end position="298"/>
    </location>
</feature>
<dbReference type="GO" id="GO:0016787">
    <property type="term" value="F:hydrolase activity"/>
    <property type="evidence" value="ECO:0007669"/>
    <property type="project" value="UniProtKB-KW"/>
</dbReference>
<accession>A0A319DF42</accession>
<feature type="compositionally biased region" description="Low complexity" evidence="2">
    <location>
        <begin position="132"/>
        <end position="148"/>
    </location>
</feature>
<dbReference type="OrthoDB" id="4468020at2759"/>
<reference evidence="4 5" key="1">
    <citation type="submission" date="2018-02" db="EMBL/GenBank/DDBJ databases">
        <title>The genomes of Aspergillus section Nigri reveals drivers in fungal speciation.</title>
        <authorList>
            <consortium name="DOE Joint Genome Institute"/>
            <person name="Vesth T.C."/>
            <person name="Nybo J."/>
            <person name="Theobald S."/>
            <person name="Brandl J."/>
            <person name="Frisvad J.C."/>
            <person name="Nielsen K.F."/>
            <person name="Lyhne E.K."/>
            <person name="Kogle M.E."/>
            <person name="Kuo A."/>
            <person name="Riley R."/>
            <person name="Clum A."/>
            <person name="Nolan M."/>
            <person name="Lipzen A."/>
            <person name="Salamov A."/>
            <person name="Henrissat B."/>
            <person name="Wiebenga A."/>
            <person name="De vries R.P."/>
            <person name="Grigoriev I.V."/>
            <person name="Mortensen U.H."/>
            <person name="Andersen M.R."/>
            <person name="Baker S.E."/>
        </authorList>
    </citation>
    <scope>NUCLEOTIDE SEQUENCE [LARGE SCALE GENOMIC DNA]</scope>
    <source>
        <strain evidence="4 5">CBS 707.79</strain>
    </source>
</reference>
<keyword evidence="4" id="KW-0378">Hydrolase</keyword>
<feature type="region of interest" description="Disordered" evidence="2">
    <location>
        <begin position="521"/>
        <end position="544"/>
    </location>
</feature>
<gene>
    <name evidence="4" type="ORF">BO71DRAFT_413160</name>
</gene>
<dbReference type="STRING" id="1448320.A0A319DF42"/>
<dbReference type="VEuPathDB" id="FungiDB:BO71DRAFT_413160"/>
<comment type="similarity">
    <text evidence="1">Belongs to the carbon-nitrogen hydrolase superfamily. Nitrilase family.</text>
</comment>
<proteinExistence type="inferred from homology"/>
<feature type="region of interest" description="Disordered" evidence="2">
    <location>
        <begin position="300"/>
        <end position="325"/>
    </location>
</feature>
<dbReference type="EMBL" id="KZ826017">
    <property type="protein sequence ID" value="PYH89683.1"/>
    <property type="molecule type" value="Genomic_DNA"/>
</dbReference>
<feature type="compositionally biased region" description="Low complexity" evidence="2">
    <location>
        <begin position="523"/>
        <end position="539"/>
    </location>
</feature>
<dbReference type="InterPro" id="IPR044149">
    <property type="entry name" value="Nitrilases_CHs"/>
</dbReference>
<evidence type="ECO:0000256" key="1">
    <source>
        <dbReference type="ARBA" id="ARBA00008129"/>
    </source>
</evidence>
<feature type="region of interest" description="Disordered" evidence="2">
    <location>
        <begin position="103"/>
        <end position="151"/>
    </location>
</feature>
<feature type="compositionally biased region" description="Low complexity" evidence="2">
    <location>
        <begin position="107"/>
        <end position="117"/>
    </location>
</feature>
<feature type="region of interest" description="Disordered" evidence="2">
    <location>
        <begin position="1"/>
        <end position="23"/>
    </location>
</feature>
<dbReference type="PANTHER" id="PTHR46044">
    <property type="entry name" value="NITRILASE"/>
    <property type="match status" value="1"/>
</dbReference>
<dbReference type="InterPro" id="IPR003010">
    <property type="entry name" value="C-N_Hydrolase"/>
</dbReference>
<dbReference type="Gene3D" id="3.60.110.10">
    <property type="entry name" value="Carbon-nitrogen hydrolase"/>
    <property type="match status" value="2"/>
</dbReference>
<dbReference type="AlphaFoldDB" id="A0A319DF42"/>
<dbReference type="Proteomes" id="UP000247810">
    <property type="component" value="Unassembled WGS sequence"/>
</dbReference>
<evidence type="ECO:0000313" key="4">
    <source>
        <dbReference type="EMBL" id="PYH89683.1"/>
    </source>
</evidence>
<name>A0A319DF42_9EURO</name>
<dbReference type="Pfam" id="PF00795">
    <property type="entry name" value="CN_hydrolase"/>
    <property type="match status" value="1"/>
</dbReference>